<dbReference type="Pfam" id="PF00201">
    <property type="entry name" value="UDPGT"/>
    <property type="match status" value="1"/>
</dbReference>
<dbReference type="EMBL" id="CP144750">
    <property type="protein sequence ID" value="WVZ79549.1"/>
    <property type="molecule type" value="Genomic_DNA"/>
</dbReference>
<dbReference type="InterPro" id="IPR035595">
    <property type="entry name" value="UDP_glycos_trans_CS"/>
</dbReference>
<sequence>MEIPLPRPQQHFLFVTNPFQGHINPAVDDAGVLHVPYSDGFDEGFNPAVHDAGTYKAHATATARETLSAVVARLAARGQPVTCIVYTFLVPWVPDVACAHGVPAALFWIQPAAVFAVYYHYFHGRDATIVACANGPDPGATICLPGLPPLRADALPSVVSITSPEHRHYLVLDLVRDLFLSLDEHKPRVLVNTFDALEADALRAVPQFEIAAVGPVVPDADAPPSGADLLRRHDPKAYMEWLDTNPARSVVYVSFGSVLSVSKRQEVEMKRGLEATGRPYLWVARKAADEGASPDSSTSSAGNGARGPVVEWCDQVRVLSHPAVGCFVTHCGWNSTLESVTRGVPMVAVPHWTDQPTVAWLVEARMGAGVRARVDSEGVVERGELQRCVEMVMGDGEAASVILAQSDRWRRLASEAMSPRGTSETNLQAFAYAGAAVNTVQGLRAPSCDLRLSSSNANPARIHDAVSSTPQNGSTLIESLFFKPKELSQMQALSPVNIYLDQCPVSCLASARF</sequence>
<dbReference type="PANTHER" id="PTHR11926">
    <property type="entry name" value="GLUCOSYL/GLUCURONOSYL TRANSFERASES"/>
    <property type="match status" value="1"/>
</dbReference>
<keyword evidence="2 3" id="KW-0808">Transferase</keyword>
<dbReference type="Proteomes" id="UP001341281">
    <property type="component" value="Chromosome 06"/>
</dbReference>
<gene>
    <name evidence="5" type="ORF">U9M48_027114</name>
</gene>
<protein>
    <recommendedName>
        <fullName evidence="4">Glycosyltransferase</fullName>
        <ecNumber evidence="4">2.4.1.-</ecNumber>
    </recommendedName>
</protein>
<dbReference type="InterPro" id="IPR002213">
    <property type="entry name" value="UDP_glucos_trans"/>
</dbReference>
<evidence type="ECO:0000313" key="6">
    <source>
        <dbReference type="Proteomes" id="UP001341281"/>
    </source>
</evidence>
<dbReference type="PANTHER" id="PTHR11926:SF1505">
    <property type="entry name" value="GLYCOSYLTRANSFERASE"/>
    <property type="match status" value="1"/>
</dbReference>
<organism evidence="5 6">
    <name type="scientific">Paspalum notatum var. saurae</name>
    <dbReference type="NCBI Taxonomy" id="547442"/>
    <lineage>
        <taxon>Eukaryota</taxon>
        <taxon>Viridiplantae</taxon>
        <taxon>Streptophyta</taxon>
        <taxon>Embryophyta</taxon>
        <taxon>Tracheophyta</taxon>
        <taxon>Spermatophyta</taxon>
        <taxon>Magnoliopsida</taxon>
        <taxon>Liliopsida</taxon>
        <taxon>Poales</taxon>
        <taxon>Poaceae</taxon>
        <taxon>PACMAD clade</taxon>
        <taxon>Panicoideae</taxon>
        <taxon>Andropogonodae</taxon>
        <taxon>Paspaleae</taxon>
        <taxon>Paspalinae</taxon>
        <taxon>Paspalum</taxon>
    </lineage>
</organism>
<dbReference type="EC" id="2.4.1.-" evidence="4"/>
<proteinExistence type="inferred from homology"/>
<evidence type="ECO:0000256" key="4">
    <source>
        <dbReference type="RuleBase" id="RU362057"/>
    </source>
</evidence>
<keyword evidence="6" id="KW-1185">Reference proteome</keyword>
<reference evidence="5 6" key="1">
    <citation type="submission" date="2024-02" db="EMBL/GenBank/DDBJ databases">
        <title>High-quality chromosome-scale genome assembly of Pensacola bahiagrass (Paspalum notatum Flugge var. saurae).</title>
        <authorList>
            <person name="Vega J.M."/>
            <person name="Podio M."/>
            <person name="Orjuela J."/>
            <person name="Siena L.A."/>
            <person name="Pessino S.C."/>
            <person name="Combes M.C."/>
            <person name="Mariac C."/>
            <person name="Albertini E."/>
            <person name="Pupilli F."/>
            <person name="Ortiz J.P.A."/>
            <person name="Leblanc O."/>
        </authorList>
    </citation>
    <scope>NUCLEOTIDE SEQUENCE [LARGE SCALE GENOMIC DNA]</scope>
    <source>
        <strain evidence="5">R1</strain>
        <tissue evidence="5">Leaf</tissue>
    </source>
</reference>
<dbReference type="AlphaFoldDB" id="A0AAQ3TU96"/>
<dbReference type="Gene3D" id="3.40.50.2000">
    <property type="entry name" value="Glycogen Phosphorylase B"/>
    <property type="match status" value="2"/>
</dbReference>
<keyword evidence="3" id="KW-0328">Glycosyltransferase</keyword>
<evidence type="ECO:0000313" key="5">
    <source>
        <dbReference type="EMBL" id="WVZ79549.1"/>
    </source>
</evidence>
<comment type="similarity">
    <text evidence="1 3">Belongs to the UDP-glycosyltransferase family.</text>
</comment>
<dbReference type="PROSITE" id="PS00375">
    <property type="entry name" value="UDPGT"/>
    <property type="match status" value="1"/>
</dbReference>
<evidence type="ECO:0000256" key="2">
    <source>
        <dbReference type="ARBA" id="ARBA00022679"/>
    </source>
</evidence>
<evidence type="ECO:0000256" key="3">
    <source>
        <dbReference type="RuleBase" id="RU003718"/>
    </source>
</evidence>
<dbReference type="GO" id="GO:0080044">
    <property type="term" value="F:quercetin 7-O-glucosyltransferase activity"/>
    <property type="evidence" value="ECO:0007669"/>
    <property type="project" value="TreeGrafter"/>
</dbReference>
<dbReference type="GO" id="GO:0080043">
    <property type="term" value="F:quercetin 3-O-glucosyltransferase activity"/>
    <property type="evidence" value="ECO:0007669"/>
    <property type="project" value="TreeGrafter"/>
</dbReference>
<evidence type="ECO:0000256" key="1">
    <source>
        <dbReference type="ARBA" id="ARBA00009995"/>
    </source>
</evidence>
<dbReference type="FunFam" id="3.40.50.2000:FF:000019">
    <property type="entry name" value="Glycosyltransferase"/>
    <property type="match status" value="1"/>
</dbReference>
<accession>A0AAQ3TU96</accession>
<name>A0AAQ3TU96_PASNO</name>
<dbReference type="CDD" id="cd03784">
    <property type="entry name" value="GT1_Gtf-like"/>
    <property type="match status" value="1"/>
</dbReference>
<dbReference type="SUPFAM" id="SSF53756">
    <property type="entry name" value="UDP-Glycosyltransferase/glycogen phosphorylase"/>
    <property type="match status" value="1"/>
</dbReference>